<dbReference type="RefSeq" id="WP_219480504.1">
    <property type="nucleotide sequence ID" value="NZ_JAHXCT010000003.1"/>
</dbReference>
<evidence type="ECO:0000313" key="3">
    <source>
        <dbReference type="Proteomes" id="UP000788426"/>
    </source>
</evidence>
<accession>A0ABS6YCR0</accession>
<sequence length="223" mass="25049">MKENQEKWIKIVLGVICAMCVTLAVSTSCGGEGGKNNTTQTTESKTDTTESESVEENLATKGTAWDISTEKDEMYNSTSVWASLTSNNTSQFANSIGGDTYLKLVVRHIKKFGTDVYLQVETGQFFGSEYYGTDHINVKFDDGAVRKYKFSESSDGSSNVIFIDKAQDFISHLKKAKVILIEAPFYNEGVQRFTFYVDFPLIWDLNNIERMRDQRASANTKKN</sequence>
<evidence type="ECO:0000256" key="1">
    <source>
        <dbReference type="SAM" id="MobiDB-lite"/>
    </source>
</evidence>
<name>A0ABS6YCR0_9BACT</name>
<protein>
    <recommendedName>
        <fullName evidence="4">Lipoprotein</fullName>
    </recommendedName>
</protein>
<reference evidence="2 3" key="1">
    <citation type="submission" date="2021-07" db="EMBL/GenBank/DDBJ databases">
        <title>Genomic diversity and antimicrobial resistance of Prevotella spp. isolated from chronic lung disease airways.</title>
        <authorList>
            <person name="Webb K.A."/>
            <person name="Olagoke O.S."/>
            <person name="Baird T."/>
            <person name="Neill J."/>
            <person name="Pham A."/>
            <person name="Wells T.J."/>
            <person name="Ramsay K.A."/>
            <person name="Bell S.C."/>
            <person name="Sarovich D.S."/>
            <person name="Price E.P."/>
        </authorList>
    </citation>
    <scope>NUCLEOTIDE SEQUENCE [LARGE SCALE GENOMIC DNA]</scope>
    <source>
        <strain evidence="2 3">SCHI0011.S.12</strain>
    </source>
</reference>
<dbReference type="EMBL" id="JAHXCT010000003">
    <property type="protein sequence ID" value="MBW4769057.1"/>
    <property type="molecule type" value="Genomic_DNA"/>
</dbReference>
<keyword evidence="3" id="KW-1185">Reference proteome</keyword>
<evidence type="ECO:0008006" key="4">
    <source>
        <dbReference type="Google" id="ProtNLM"/>
    </source>
</evidence>
<proteinExistence type="predicted"/>
<feature type="region of interest" description="Disordered" evidence="1">
    <location>
        <begin position="31"/>
        <end position="53"/>
    </location>
</feature>
<comment type="caution">
    <text evidence="2">The sequence shown here is derived from an EMBL/GenBank/DDBJ whole genome shotgun (WGS) entry which is preliminary data.</text>
</comment>
<dbReference type="Proteomes" id="UP000788426">
    <property type="component" value="Unassembled WGS sequence"/>
</dbReference>
<organism evidence="2 3">
    <name type="scientific">Hoylesella nanceiensis</name>
    <dbReference type="NCBI Taxonomy" id="425941"/>
    <lineage>
        <taxon>Bacteria</taxon>
        <taxon>Pseudomonadati</taxon>
        <taxon>Bacteroidota</taxon>
        <taxon>Bacteroidia</taxon>
        <taxon>Bacteroidales</taxon>
        <taxon>Prevotellaceae</taxon>
        <taxon>Hoylesella</taxon>
    </lineage>
</organism>
<gene>
    <name evidence="2" type="ORF">KZO38_04700</name>
</gene>
<dbReference type="PROSITE" id="PS51257">
    <property type="entry name" value="PROKAR_LIPOPROTEIN"/>
    <property type="match status" value="1"/>
</dbReference>
<evidence type="ECO:0000313" key="2">
    <source>
        <dbReference type="EMBL" id="MBW4769057.1"/>
    </source>
</evidence>